<dbReference type="CDD" id="cd03809">
    <property type="entry name" value="GT4_MtfB-like"/>
    <property type="match status" value="1"/>
</dbReference>
<dbReference type="STRING" id="332977.SAMN05421740_10446"/>
<dbReference type="OrthoDB" id="9801609at2"/>
<accession>A0A1H7NPG6</accession>
<evidence type="ECO:0000313" key="4">
    <source>
        <dbReference type="Proteomes" id="UP000198916"/>
    </source>
</evidence>
<evidence type="ECO:0000256" key="1">
    <source>
        <dbReference type="ARBA" id="ARBA00022679"/>
    </source>
</evidence>
<dbReference type="EMBL" id="FNZR01000004">
    <property type="protein sequence ID" value="SEL24867.1"/>
    <property type="molecule type" value="Genomic_DNA"/>
</dbReference>
<gene>
    <name evidence="3" type="ORF">SAMN05421740_10446</name>
</gene>
<dbReference type="Pfam" id="PF00534">
    <property type="entry name" value="Glycos_transf_1"/>
    <property type="match status" value="1"/>
</dbReference>
<dbReference type="InterPro" id="IPR001296">
    <property type="entry name" value="Glyco_trans_1"/>
</dbReference>
<keyword evidence="4" id="KW-1185">Reference proteome</keyword>
<feature type="domain" description="Glycosyl transferase family 1" evidence="2">
    <location>
        <begin position="178"/>
        <end position="339"/>
    </location>
</feature>
<dbReference type="GO" id="GO:0009103">
    <property type="term" value="P:lipopolysaccharide biosynthetic process"/>
    <property type="evidence" value="ECO:0007669"/>
    <property type="project" value="TreeGrafter"/>
</dbReference>
<reference evidence="4" key="1">
    <citation type="submission" date="2016-10" db="EMBL/GenBank/DDBJ databases">
        <authorList>
            <person name="Varghese N."/>
            <person name="Submissions S."/>
        </authorList>
    </citation>
    <scope>NUCLEOTIDE SEQUENCE [LARGE SCALE GENOMIC DNA]</scope>
    <source>
        <strain evidence="4">Jip14</strain>
    </source>
</reference>
<protein>
    <submittedName>
        <fullName evidence="3">Glycosyltransferase involved in cell wall bisynthesis</fullName>
    </submittedName>
</protein>
<name>A0A1H7NPG6_9SPHI</name>
<dbReference type="GO" id="GO:0016757">
    <property type="term" value="F:glycosyltransferase activity"/>
    <property type="evidence" value="ECO:0007669"/>
    <property type="project" value="InterPro"/>
</dbReference>
<organism evidence="3 4">
    <name type="scientific">Parapedobacter koreensis</name>
    <dbReference type="NCBI Taxonomy" id="332977"/>
    <lineage>
        <taxon>Bacteria</taxon>
        <taxon>Pseudomonadati</taxon>
        <taxon>Bacteroidota</taxon>
        <taxon>Sphingobacteriia</taxon>
        <taxon>Sphingobacteriales</taxon>
        <taxon>Sphingobacteriaceae</taxon>
        <taxon>Parapedobacter</taxon>
    </lineage>
</organism>
<dbReference type="Gene3D" id="3.40.50.2000">
    <property type="entry name" value="Glycogen Phosphorylase B"/>
    <property type="match status" value="2"/>
</dbReference>
<dbReference type="Proteomes" id="UP000198916">
    <property type="component" value="Unassembled WGS sequence"/>
</dbReference>
<keyword evidence="1 3" id="KW-0808">Transferase</keyword>
<dbReference type="AlphaFoldDB" id="A0A1H7NPG6"/>
<evidence type="ECO:0000313" key="3">
    <source>
        <dbReference type="EMBL" id="SEL24867.1"/>
    </source>
</evidence>
<dbReference type="PANTHER" id="PTHR46401:SF2">
    <property type="entry name" value="GLYCOSYLTRANSFERASE WBBK-RELATED"/>
    <property type="match status" value="1"/>
</dbReference>
<dbReference type="SUPFAM" id="SSF53756">
    <property type="entry name" value="UDP-Glycosyltransferase/glycogen phosphorylase"/>
    <property type="match status" value="1"/>
</dbReference>
<proteinExistence type="predicted"/>
<dbReference type="PANTHER" id="PTHR46401">
    <property type="entry name" value="GLYCOSYLTRANSFERASE WBBK-RELATED"/>
    <property type="match status" value="1"/>
</dbReference>
<sequence length="365" mass="41297">MNRYFLSLKDGLLRKGFKVTLWKPIIFFAKGQHTTNHGLGKWLGYIDKWILFPLILRLRLLKSKYRKHTYFHVCDHSNSPYLAVLPQKRSGITCHDVLAIRGALGYEDAYCPASKTGIYLQKWILNNLIKAKRIACVSQLTLNQLTELADDGIDSYKKWKVVYNSFNAHFHPMTAAQRTSIFQQYGLEDSNYILHVGSSLPRKNRKILADMIVHLGEKWKGKICYAGQPIDIALQIHIDKLGIADRVVPVVKPSHEVLVALYSGCTAFIFPSFSEGFGWPVIEAQACGAPVVASVIEPMPEVAGGAALHVDPENPAEFTAALLMFLQDPQAKKEYIRKGFQNCRRFEQSLLINQFLALYDLETND</sequence>
<evidence type="ECO:0000259" key="2">
    <source>
        <dbReference type="Pfam" id="PF00534"/>
    </source>
</evidence>